<accession>A0A6G1HGE5</accession>
<dbReference type="PANTHER" id="PTHR36847">
    <property type="entry name" value="AMIDOLIGASE ENZYME"/>
    <property type="match status" value="1"/>
</dbReference>
<dbReference type="EMBL" id="ML977138">
    <property type="protein sequence ID" value="KAF1992099.1"/>
    <property type="molecule type" value="Genomic_DNA"/>
</dbReference>
<dbReference type="InterPro" id="IPR022025">
    <property type="entry name" value="Amidoligase_2"/>
</dbReference>
<dbReference type="AlphaFoldDB" id="A0A6G1HGE5"/>
<dbReference type="OrthoDB" id="412402at2759"/>
<dbReference type="PANTHER" id="PTHR36847:SF1">
    <property type="entry name" value="AMIDOLIGASE ENZYME"/>
    <property type="match status" value="1"/>
</dbReference>
<evidence type="ECO:0000313" key="2">
    <source>
        <dbReference type="EMBL" id="KAF1992099.1"/>
    </source>
</evidence>
<organism evidence="2 3">
    <name type="scientific">Aulographum hederae CBS 113979</name>
    <dbReference type="NCBI Taxonomy" id="1176131"/>
    <lineage>
        <taxon>Eukaryota</taxon>
        <taxon>Fungi</taxon>
        <taxon>Dikarya</taxon>
        <taxon>Ascomycota</taxon>
        <taxon>Pezizomycotina</taxon>
        <taxon>Dothideomycetes</taxon>
        <taxon>Pleosporomycetidae</taxon>
        <taxon>Aulographales</taxon>
        <taxon>Aulographaceae</taxon>
    </lineage>
</organism>
<name>A0A6G1HGE5_9PEZI</name>
<keyword evidence="3" id="KW-1185">Reference proteome</keyword>
<feature type="region of interest" description="Disordered" evidence="1">
    <location>
        <begin position="406"/>
        <end position="435"/>
    </location>
</feature>
<evidence type="ECO:0000313" key="3">
    <source>
        <dbReference type="Proteomes" id="UP000800041"/>
    </source>
</evidence>
<dbReference type="Proteomes" id="UP000800041">
    <property type="component" value="Unassembled WGS sequence"/>
</dbReference>
<gene>
    <name evidence="2" type="ORF">K402DRAFT_459287</name>
</gene>
<evidence type="ECO:0008006" key="4">
    <source>
        <dbReference type="Google" id="ProtNLM"/>
    </source>
</evidence>
<sequence>MTTSLPLTFGMEIEAILAFHQDEMIGYINRNIKGASLVKTISDGDRTKQSTVNGARAYKDEPLQLAQELLSRTSGTPKTIVHYSEDHKKPTAYSSWGIHADETLAGLPKGELLRTSNGKIDEKTQENWDSYGIEIVSPPFSSIRSCSAQLKKILDTIQESHSHGLTTTKDCGLHVHVGLPGSMELPLGTMQQLAYLVVVFEGEIERLNHPDRRLSAAPVHVVPQFRSNREAFYEEGEDDPVTRTYRDEESGTMKEGQFVSTCRPLAKIRESLFETVSSDPEPLQCLLTFIGQLKDPIVNWSYLVRESGPRTLEFRQHTASIDPIEISLWVVFCTSLVQLAHKYATTSEECPIQSWEQDSQITLSNLMEPMGLDDSVRMYYEDKVAEYDALWRPYEPYEDDFDLGMDSPIEGEAGEPAGTNPQAESHLGGHTETMRSAKPTHTLVRKDLMMDLSWSKLILFLAF</sequence>
<reference evidence="2" key="1">
    <citation type="journal article" date="2020" name="Stud. Mycol.">
        <title>101 Dothideomycetes genomes: a test case for predicting lifestyles and emergence of pathogens.</title>
        <authorList>
            <person name="Haridas S."/>
            <person name="Albert R."/>
            <person name="Binder M."/>
            <person name="Bloem J."/>
            <person name="Labutti K."/>
            <person name="Salamov A."/>
            <person name="Andreopoulos B."/>
            <person name="Baker S."/>
            <person name="Barry K."/>
            <person name="Bills G."/>
            <person name="Bluhm B."/>
            <person name="Cannon C."/>
            <person name="Castanera R."/>
            <person name="Culley D."/>
            <person name="Daum C."/>
            <person name="Ezra D."/>
            <person name="Gonzalez J."/>
            <person name="Henrissat B."/>
            <person name="Kuo A."/>
            <person name="Liang C."/>
            <person name="Lipzen A."/>
            <person name="Lutzoni F."/>
            <person name="Magnuson J."/>
            <person name="Mondo S."/>
            <person name="Nolan M."/>
            <person name="Ohm R."/>
            <person name="Pangilinan J."/>
            <person name="Park H.-J."/>
            <person name="Ramirez L."/>
            <person name="Alfaro M."/>
            <person name="Sun H."/>
            <person name="Tritt A."/>
            <person name="Yoshinaga Y."/>
            <person name="Zwiers L.-H."/>
            <person name="Turgeon B."/>
            <person name="Goodwin S."/>
            <person name="Spatafora J."/>
            <person name="Crous P."/>
            <person name="Grigoriev I."/>
        </authorList>
    </citation>
    <scope>NUCLEOTIDE SEQUENCE</scope>
    <source>
        <strain evidence="2">CBS 113979</strain>
    </source>
</reference>
<protein>
    <recommendedName>
        <fullName evidence="4">Amidoligase enzyme</fullName>
    </recommendedName>
</protein>
<proteinExistence type="predicted"/>
<dbReference type="Pfam" id="PF12224">
    <property type="entry name" value="Amidoligase_2"/>
    <property type="match status" value="1"/>
</dbReference>
<evidence type="ECO:0000256" key="1">
    <source>
        <dbReference type="SAM" id="MobiDB-lite"/>
    </source>
</evidence>